<reference evidence="1" key="1">
    <citation type="submission" date="2020-08" db="EMBL/GenBank/DDBJ databases">
        <title>Multicomponent nature underlies the extraordinary mechanical properties of spider dragline silk.</title>
        <authorList>
            <person name="Kono N."/>
            <person name="Nakamura H."/>
            <person name="Mori M."/>
            <person name="Yoshida Y."/>
            <person name="Ohtoshi R."/>
            <person name="Malay A.D."/>
            <person name="Moran D.A.P."/>
            <person name="Tomita M."/>
            <person name="Numata K."/>
            <person name="Arakawa K."/>
        </authorList>
    </citation>
    <scope>NUCLEOTIDE SEQUENCE</scope>
</reference>
<feature type="non-terminal residue" evidence="1">
    <location>
        <position position="1"/>
    </location>
</feature>
<keyword evidence="2" id="KW-1185">Reference proteome</keyword>
<sequence length="38" mass="4432">LGSVNGQEWIEQRRYSVRVIKSMGLGKSKWQNCVQHKT</sequence>
<accession>A0A8X6PQQ3</accession>
<dbReference type="AlphaFoldDB" id="A0A8X6PQQ3"/>
<comment type="caution">
    <text evidence="1">The sequence shown here is derived from an EMBL/GenBank/DDBJ whole genome shotgun (WGS) entry which is preliminary data.</text>
</comment>
<evidence type="ECO:0000313" key="1">
    <source>
        <dbReference type="EMBL" id="GFT83675.1"/>
    </source>
</evidence>
<dbReference type="Proteomes" id="UP000887013">
    <property type="component" value="Unassembled WGS sequence"/>
</dbReference>
<gene>
    <name evidence="1" type="ORF">NPIL_468371</name>
</gene>
<dbReference type="EMBL" id="BMAW01072584">
    <property type="protein sequence ID" value="GFT83675.1"/>
    <property type="molecule type" value="Genomic_DNA"/>
</dbReference>
<protein>
    <submittedName>
        <fullName evidence="1">Uncharacterized protein</fullName>
    </submittedName>
</protein>
<evidence type="ECO:0000313" key="2">
    <source>
        <dbReference type="Proteomes" id="UP000887013"/>
    </source>
</evidence>
<organism evidence="1 2">
    <name type="scientific">Nephila pilipes</name>
    <name type="common">Giant wood spider</name>
    <name type="synonym">Nephila maculata</name>
    <dbReference type="NCBI Taxonomy" id="299642"/>
    <lineage>
        <taxon>Eukaryota</taxon>
        <taxon>Metazoa</taxon>
        <taxon>Ecdysozoa</taxon>
        <taxon>Arthropoda</taxon>
        <taxon>Chelicerata</taxon>
        <taxon>Arachnida</taxon>
        <taxon>Araneae</taxon>
        <taxon>Araneomorphae</taxon>
        <taxon>Entelegynae</taxon>
        <taxon>Araneoidea</taxon>
        <taxon>Nephilidae</taxon>
        <taxon>Nephila</taxon>
    </lineage>
</organism>
<name>A0A8X6PQQ3_NEPPI</name>
<dbReference type="OrthoDB" id="639466at2759"/>
<proteinExistence type="predicted"/>